<dbReference type="Proteomes" id="UP001357485">
    <property type="component" value="Unassembled WGS sequence"/>
</dbReference>
<reference evidence="1 2" key="1">
    <citation type="submission" date="2023-08" db="EMBL/GenBank/DDBJ databases">
        <title>Black Yeasts Isolated from many extreme environments.</title>
        <authorList>
            <person name="Coleine C."/>
            <person name="Stajich J.E."/>
            <person name="Selbmann L."/>
        </authorList>
    </citation>
    <scope>NUCLEOTIDE SEQUENCE [LARGE SCALE GENOMIC DNA]</scope>
    <source>
        <strain evidence="1 2">CCFEE 536</strain>
    </source>
</reference>
<keyword evidence="2" id="KW-1185">Reference proteome</keyword>
<sequence>MRGVKELEKAVVDALVTSLTVERNTAFFNSLSYIYGNTPPSSALRKLYVDWATNDYDMSGVLAGSSAN</sequence>
<gene>
    <name evidence="1" type="ORF">LTR16_012356</name>
</gene>
<dbReference type="EMBL" id="JAVRRA010012569">
    <property type="protein sequence ID" value="KAK5239046.1"/>
    <property type="molecule type" value="Genomic_DNA"/>
</dbReference>
<protein>
    <submittedName>
        <fullName evidence="1">Uncharacterized protein</fullName>
    </submittedName>
</protein>
<name>A0ABR0LRR6_9PEZI</name>
<evidence type="ECO:0000313" key="1">
    <source>
        <dbReference type="EMBL" id="KAK5239046.1"/>
    </source>
</evidence>
<proteinExistence type="predicted"/>
<evidence type="ECO:0000313" key="2">
    <source>
        <dbReference type="Proteomes" id="UP001357485"/>
    </source>
</evidence>
<accession>A0ABR0LRR6</accession>
<feature type="non-terminal residue" evidence="1">
    <location>
        <position position="68"/>
    </location>
</feature>
<comment type="caution">
    <text evidence="1">The sequence shown here is derived from an EMBL/GenBank/DDBJ whole genome shotgun (WGS) entry which is preliminary data.</text>
</comment>
<organism evidence="1 2">
    <name type="scientific">Cryomyces antarcticus</name>
    <dbReference type="NCBI Taxonomy" id="329879"/>
    <lineage>
        <taxon>Eukaryota</taxon>
        <taxon>Fungi</taxon>
        <taxon>Dikarya</taxon>
        <taxon>Ascomycota</taxon>
        <taxon>Pezizomycotina</taxon>
        <taxon>Dothideomycetes</taxon>
        <taxon>Dothideomycetes incertae sedis</taxon>
        <taxon>Cryomyces</taxon>
    </lineage>
</organism>